<proteinExistence type="predicted"/>
<feature type="region of interest" description="Disordered" evidence="1">
    <location>
        <begin position="36"/>
        <end position="58"/>
    </location>
</feature>
<evidence type="ECO:0000256" key="1">
    <source>
        <dbReference type="SAM" id="MobiDB-lite"/>
    </source>
</evidence>
<evidence type="ECO:0000313" key="2">
    <source>
        <dbReference type="EMBL" id="AFQ03868.1"/>
    </source>
</evidence>
<reference evidence="2 3" key="1">
    <citation type="journal article" date="2012" name="J. Bacteriol.">
        <title>Draft Genome Sequences of Four Axenic Mycoplasma genitalium Strains Isolated from Denmark, Japan, and Australia.</title>
        <authorList>
            <person name="McGowin C.L."/>
            <person name="Ma L."/>
            <person name="Jensen J.S."/>
            <person name="Mancuso M.M."/>
            <person name="Hamasuna R."/>
            <person name="Adegboye D."/>
            <person name="Martin D.H."/>
        </authorList>
    </citation>
    <scope>NUCLEOTIDE SEQUENCE [LARGE SCALE GENOMIC DNA]</scope>
    <source>
        <strain evidence="2 3">M6320</strain>
    </source>
</reference>
<gene>
    <name evidence="2" type="ORF">CM1_00380</name>
</gene>
<name>A0ABC7ZHU8_MYCGT</name>
<dbReference type="EMBL" id="CP003772">
    <property type="protein sequence ID" value="AFQ03868.1"/>
    <property type="molecule type" value="Genomic_DNA"/>
</dbReference>
<organism evidence="2 3">
    <name type="scientific">Mycoplasmoides genitalium M6320</name>
    <dbReference type="NCBI Taxonomy" id="662945"/>
    <lineage>
        <taxon>Bacteria</taxon>
        <taxon>Bacillati</taxon>
        <taxon>Mycoplasmatota</taxon>
        <taxon>Mycoplasmoidales</taxon>
        <taxon>Mycoplasmoidaceae</taxon>
        <taxon>Mycoplasmoides</taxon>
    </lineage>
</organism>
<sequence length="58" mass="6568">MSGVQLGVNTHRVFSLFKCWVIIDLTPTLMLEKVGSGVEEEVEEEEEEEEGEGELEKE</sequence>
<accession>A0ABC7ZHU8</accession>
<protein>
    <submittedName>
        <fullName evidence="2">Uncharacterized protein</fullName>
    </submittedName>
</protein>
<dbReference type="Proteomes" id="UP000005254">
    <property type="component" value="Chromosome"/>
</dbReference>
<dbReference type="KEGG" id="mgx:CM1_00380"/>
<feature type="compositionally biased region" description="Acidic residues" evidence="1">
    <location>
        <begin position="38"/>
        <end position="58"/>
    </location>
</feature>
<evidence type="ECO:0000313" key="3">
    <source>
        <dbReference type="Proteomes" id="UP000005254"/>
    </source>
</evidence>
<dbReference type="AlphaFoldDB" id="A0ABC7ZHU8"/>